<dbReference type="Pfam" id="PF00266">
    <property type="entry name" value="Aminotran_5"/>
    <property type="match status" value="1"/>
</dbReference>
<dbReference type="OrthoDB" id="9804366at2"/>
<reference evidence="10 11" key="1">
    <citation type="submission" date="2018-08" db="EMBL/GenBank/DDBJ databases">
        <title>Chitinophaga sp. K20C18050901, a novel bacterium isolated from forest soil.</title>
        <authorList>
            <person name="Wang C."/>
        </authorList>
    </citation>
    <scope>NUCLEOTIDE SEQUENCE [LARGE SCALE GENOMIC DNA]</scope>
    <source>
        <strain evidence="10 11">K20C18050901</strain>
    </source>
</reference>
<dbReference type="EMBL" id="QTJV01000013">
    <property type="protein sequence ID" value="RFM31699.1"/>
    <property type="molecule type" value="Genomic_DNA"/>
</dbReference>
<evidence type="ECO:0000256" key="8">
    <source>
        <dbReference type="RuleBase" id="RU004506"/>
    </source>
</evidence>
<sequence length="415" mass="45822">MAHVPDIAAPALDIDKIRKDFPLLQEKVYGKPLVYLDNSATTQKPQVVLDTLERYYKQYNSNVHRGVHHLSQVASEEYEAARHIIAAFINAREHEEVIFTKGTTDSINLIANVFGRGVIKAGDEVIVSAMEHHSNIVPWQIMCEDRGAVLKVIPMDENGELIMSEYAALLSDKTKIVSVAYVSNSLGTVNPVREIIALAHARNIPVMLDAAQAIQHMPLDVQELDVDFVAFSGHKIYGPTGIGILYGKREWLDKLPPYQGGGDMIKTVTFAKTTYNVLPFKYEAGTPDISGAIALGAAVKYVQEIGLENIHAYEEQLVNYAVAQLSKVEGLRFIGNPKHRSGAVSFLVDTIHPYDLGELLDKQGVAIRTGHHCAEPVMDFFCIPGTVRASFAMYTNKEDIDRLVVAINKAAAMLR</sequence>
<dbReference type="SUPFAM" id="SSF53383">
    <property type="entry name" value="PLP-dependent transferases"/>
    <property type="match status" value="1"/>
</dbReference>
<evidence type="ECO:0000313" key="10">
    <source>
        <dbReference type="EMBL" id="RFM31699.1"/>
    </source>
</evidence>
<dbReference type="InterPro" id="IPR016454">
    <property type="entry name" value="Cysteine_dSase"/>
</dbReference>
<evidence type="ECO:0000256" key="6">
    <source>
        <dbReference type="ARBA" id="ARBA00050776"/>
    </source>
</evidence>
<evidence type="ECO:0000256" key="4">
    <source>
        <dbReference type="ARBA" id="ARBA00022679"/>
    </source>
</evidence>
<dbReference type="PIRSF" id="PIRSF005572">
    <property type="entry name" value="NifS"/>
    <property type="match status" value="1"/>
</dbReference>
<feature type="domain" description="Aminotransferase class V" evidence="9">
    <location>
        <begin position="34"/>
        <end position="403"/>
    </location>
</feature>
<dbReference type="GO" id="GO:0006534">
    <property type="term" value="P:cysteine metabolic process"/>
    <property type="evidence" value="ECO:0007669"/>
    <property type="project" value="UniProtKB-UniRule"/>
</dbReference>
<comment type="similarity">
    <text evidence="3 8">Belongs to the class-V pyridoxal-phosphate-dependent aminotransferase family. Csd subfamily.</text>
</comment>
<comment type="cofactor">
    <cofactor evidence="1 7">
        <name>pyridoxal 5'-phosphate</name>
        <dbReference type="ChEBI" id="CHEBI:597326"/>
    </cofactor>
</comment>
<dbReference type="CDD" id="cd06453">
    <property type="entry name" value="SufS_like"/>
    <property type="match status" value="1"/>
</dbReference>
<comment type="catalytic activity">
    <reaction evidence="6 8">
        <text>(sulfur carrier)-H + L-cysteine = (sulfur carrier)-SH + L-alanine</text>
        <dbReference type="Rhea" id="RHEA:43892"/>
        <dbReference type="Rhea" id="RHEA-COMP:14737"/>
        <dbReference type="Rhea" id="RHEA-COMP:14739"/>
        <dbReference type="ChEBI" id="CHEBI:29917"/>
        <dbReference type="ChEBI" id="CHEBI:35235"/>
        <dbReference type="ChEBI" id="CHEBI:57972"/>
        <dbReference type="ChEBI" id="CHEBI:64428"/>
        <dbReference type="EC" id="2.8.1.7"/>
    </reaction>
</comment>
<keyword evidence="4 8" id="KW-0808">Transferase</keyword>
<evidence type="ECO:0000259" key="9">
    <source>
        <dbReference type="Pfam" id="PF00266"/>
    </source>
</evidence>
<accession>A0A3E1NUV6</accession>
<dbReference type="InterPro" id="IPR010970">
    <property type="entry name" value="Cys_dSase_SufS"/>
</dbReference>
<dbReference type="GO" id="GO:0031071">
    <property type="term" value="F:cysteine desulfurase activity"/>
    <property type="evidence" value="ECO:0007669"/>
    <property type="project" value="UniProtKB-UniRule"/>
</dbReference>
<dbReference type="NCBIfam" id="TIGR01979">
    <property type="entry name" value="sufS"/>
    <property type="match status" value="1"/>
</dbReference>
<dbReference type="InterPro" id="IPR020578">
    <property type="entry name" value="Aminotrans_V_PyrdxlP_BS"/>
</dbReference>
<dbReference type="EC" id="2.8.1.7" evidence="8"/>
<comment type="function">
    <text evidence="2 8">Catalyzes the removal of elemental sulfur and selenium atoms from L-cysteine, L-cystine, L-selenocysteine, and L-selenocystine to produce L-alanine.</text>
</comment>
<proteinExistence type="inferred from homology"/>
<dbReference type="InterPro" id="IPR015421">
    <property type="entry name" value="PyrdxlP-dep_Trfase_major"/>
</dbReference>
<evidence type="ECO:0000256" key="7">
    <source>
        <dbReference type="RuleBase" id="RU004504"/>
    </source>
</evidence>
<name>A0A3E1NUV6_9BACT</name>
<evidence type="ECO:0000256" key="3">
    <source>
        <dbReference type="ARBA" id="ARBA00010447"/>
    </source>
</evidence>
<dbReference type="AlphaFoldDB" id="A0A3E1NUV6"/>
<comment type="caution">
    <text evidence="10">The sequence shown here is derived from an EMBL/GenBank/DDBJ whole genome shotgun (WGS) entry which is preliminary data.</text>
</comment>
<dbReference type="Gene3D" id="3.40.640.10">
    <property type="entry name" value="Type I PLP-dependent aspartate aminotransferase-like (Major domain)"/>
    <property type="match status" value="1"/>
</dbReference>
<dbReference type="GO" id="GO:0030170">
    <property type="term" value="F:pyridoxal phosphate binding"/>
    <property type="evidence" value="ECO:0007669"/>
    <property type="project" value="UniProtKB-UniRule"/>
</dbReference>
<keyword evidence="11" id="KW-1185">Reference proteome</keyword>
<dbReference type="PROSITE" id="PS00595">
    <property type="entry name" value="AA_TRANSFER_CLASS_5"/>
    <property type="match status" value="1"/>
</dbReference>
<evidence type="ECO:0000313" key="11">
    <source>
        <dbReference type="Proteomes" id="UP000261174"/>
    </source>
</evidence>
<keyword evidence="5 8" id="KW-0663">Pyridoxal phosphate</keyword>
<dbReference type="RefSeq" id="WP_116856855.1">
    <property type="nucleotide sequence ID" value="NZ_QTJV01000013.1"/>
</dbReference>
<evidence type="ECO:0000256" key="1">
    <source>
        <dbReference type="ARBA" id="ARBA00001933"/>
    </source>
</evidence>
<dbReference type="InterPro" id="IPR015422">
    <property type="entry name" value="PyrdxlP-dep_Trfase_small"/>
</dbReference>
<dbReference type="PANTHER" id="PTHR43586:SF8">
    <property type="entry name" value="CYSTEINE DESULFURASE 1, CHLOROPLASTIC"/>
    <property type="match status" value="1"/>
</dbReference>
<dbReference type="Proteomes" id="UP000261174">
    <property type="component" value="Unassembled WGS sequence"/>
</dbReference>
<dbReference type="PANTHER" id="PTHR43586">
    <property type="entry name" value="CYSTEINE DESULFURASE"/>
    <property type="match status" value="1"/>
</dbReference>
<organism evidence="10 11">
    <name type="scientific">Chitinophaga silvisoli</name>
    <dbReference type="NCBI Taxonomy" id="2291814"/>
    <lineage>
        <taxon>Bacteria</taxon>
        <taxon>Pseudomonadati</taxon>
        <taxon>Bacteroidota</taxon>
        <taxon>Chitinophagia</taxon>
        <taxon>Chitinophagales</taxon>
        <taxon>Chitinophagaceae</taxon>
        <taxon>Chitinophaga</taxon>
    </lineage>
</organism>
<dbReference type="InterPro" id="IPR000192">
    <property type="entry name" value="Aminotrans_V_dom"/>
</dbReference>
<dbReference type="Gene3D" id="3.90.1150.10">
    <property type="entry name" value="Aspartate Aminotransferase, domain 1"/>
    <property type="match status" value="1"/>
</dbReference>
<gene>
    <name evidence="10" type="ORF">DXN04_28565</name>
</gene>
<evidence type="ECO:0000256" key="5">
    <source>
        <dbReference type="ARBA" id="ARBA00022898"/>
    </source>
</evidence>
<dbReference type="InterPro" id="IPR015424">
    <property type="entry name" value="PyrdxlP-dep_Trfase"/>
</dbReference>
<protein>
    <recommendedName>
        <fullName evidence="8">Cysteine desulfurase</fullName>
        <ecNumber evidence="8">2.8.1.7</ecNumber>
    </recommendedName>
</protein>
<evidence type="ECO:0000256" key="2">
    <source>
        <dbReference type="ARBA" id="ARBA00002824"/>
    </source>
</evidence>